<proteinExistence type="predicted"/>
<feature type="compositionally biased region" description="Low complexity" evidence="1">
    <location>
        <begin position="106"/>
        <end position="116"/>
    </location>
</feature>
<accession>A0ABP1RZ88</accession>
<keyword evidence="4" id="KW-1185">Reference proteome</keyword>
<dbReference type="Proteomes" id="UP001642540">
    <property type="component" value="Unassembled WGS sequence"/>
</dbReference>
<feature type="chain" id="PRO_5045155828" evidence="2">
    <location>
        <begin position="31"/>
        <end position="592"/>
    </location>
</feature>
<gene>
    <name evidence="3" type="ORF">ODALV1_LOCUS27766</name>
</gene>
<evidence type="ECO:0000256" key="1">
    <source>
        <dbReference type="SAM" id="MobiDB-lite"/>
    </source>
</evidence>
<reference evidence="3 4" key="1">
    <citation type="submission" date="2024-08" db="EMBL/GenBank/DDBJ databases">
        <authorList>
            <person name="Cucini C."/>
            <person name="Frati F."/>
        </authorList>
    </citation>
    <scope>NUCLEOTIDE SEQUENCE [LARGE SCALE GENOMIC DNA]</scope>
</reference>
<keyword evidence="2" id="KW-0732">Signal</keyword>
<dbReference type="EMBL" id="CAXLJM020000124">
    <property type="protein sequence ID" value="CAL8139284.1"/>
    <property type="molecule type" value="Genomic_DNA"/>
</dbReference>
<feature type="region of interest" description="Disordered" evidence="1">
    <location>
        <begin position="167"/>
        <end position="209"/>
    </location>
</feature>
<evidence type="ECO:0000313" key="4">
    <source>
        <dbReference type="Proteomes" id="UP001642540"/>
    </source>
</evidence>
<comment type="caution">
    <text evidence="3">The sequence shown here is derived from an EMBL/GenBank/DDBJ whole genome shotgun (WGS) entry which is preliminary data.</text>
</comment>
<evidence type="ECO:0000313" key="3">
    <source>
        <dbReference type="EMBL" id="CAL8139284.1"/>
    </source>
</evidence>
<feature type="compositionally biased region" description="Gly residues" evidence="1">
    <location>
        <begin position="181"/>
        <end position="205"/>
    </location>
</feature>
<feature type="region of interest" description="Disordered" evidence="1">
    <location>
        <begin position="43"/>
        <end position="89"/>
    </location>
</feature>
<evidence type="ECO:0000256" key="2">
    <source>
        <dbReference type="SAM" id="SignalP"/>
    </source>
</evidence>
<protein>
    <submittedName>
        <fullName evidence="3">Uncharacterized protein</fullName>
    </submittedName>
</protein>
<feature type="signal peptide" evidence="2">
    <location>
        <begin position="1"/>
        <end position="30"/>
    </location>
</feature>
<feature type="region of interest" description="Disordered" evidence="1">
    <location>
        <begin position="103"/>
        <end position="133"/>
    </location>
</feature>
<sequence>MRVDKDKSVLIFGFLPILLILLYQNPGVECTLKPKEKIEQGARLTRASGSGPGGHLRQPRKSYLAKIVEQGPETTKENDADPNPMSPKPLTAKQIEEMIDPLQQAPRGRSISGSSKKSPRQAEPPTADKNWYVYKPDGQFGRMLGANTGGGGSGSGSGGSGGGYGSAGGGTSGGSSTSSTGGKGGGAWSSKKGAGGAKGGGGSRGGKPYNVKLLQRNKVDPAGYSFFQYRPDAKVGVVWHTKNPFDRDGRMDLNGGAWNGSADIDDMDEANTYDWEFRRYDRACLYIEYKVAKKIVTPPSIPLKTLSIVKDQNTLLARRFLEWTFEKKADEAELLAAANPNSQFDITFEFLAKTKEIFLTKICRNASDYAYASAATTSSGVAVASNTDPDLLKGTDVASFLPDSFVQLLYNLFMVLRDITSTKNTMTEYPSKEDKEAILDDILKECSEKEPSIHWFKHSCGDQVLSYDQKNNYACTPMPDYDFNPRLYDPVLDTIWHMFNAVHGYCFEHFQKQPRMWHRYALIMANTFTQQMRMRWTASVASESFYMRLLGPEYPVYLETINRCMYGAVLRSDATMLLPRFDTPSPIDFAPV</sequence>
<name>A0ABP1RZ88_9HEXA</name>
<organism evidence="3 4">
    <name type="scientific">Orchesella dallaii</name>
    <dbReference type="NCBI Taxonomy" id="48710"/>
    <lineage>
        <taxon>Eukaryota</taxon>
        <taxon>Metazoa</taxon>
        <taxon>Ecdysozoa</taxon>
        <taxon>Arthropoda</taxon>
        <taxon>Hexapoda</taxon>
        <taxon>Collembola</taxon>
        <taxon>Entomobryomorpha</taxon>
        <taxon>Entomobryoidea</taxon>
        <taxon>Orchesellidae</taxon>
        <taxon>Orchesellinae</taxon>
        <taxon>Orchesella</taxon>
    </lineage>
</organism>